<proteinExistence type="predicted"/>
<dbReference type="GeneID" id="34568054"/>
<dbReference type="Proteomes" id="UP000201566">
    <property type="component" value="Segment"/>
</dbReference>
<name>A0A291AUF8_9VIRU</name>
<evidence type="ECO:0000313" key="2">
    <source>
        <dbReference type="Proteomes" id="UP000201566"/>
    </source>
</evidence>
<sequence>MRRWGAHTLFPLVGTCRARQTALSTTLKGAKEKKAQSGGPLPCASRGPCTNCAIGRQPFGGGRGDGRLVALRLCETINTHPRGHIRLCIFTPATVGPTFFWVPTAPFFLSFLCPCLSWRALLFFPLFFYWHLAGGSQNARPPTAENEIRGILDAVRRGLWHFSFCFVVRTRAATAAALPDSFYGRTGVHAAACAHHRSVASLGQRSRRTCARLCVCVSTFSLALQEPSLTAPFFFFFPCHPDRCRPHRQPTDSKKRTNVP</sequence>
<reference evidence="1 2" key="1">
    <citation type="journal article" date="2013" name="Science">
        <title>Pandoraviruses: amoeba viruses with genomes up to 2.5 Mb reaching that of parasitic eukaryotes.</title>
        <authorList>
            <person name="Philippe N."/>
            <person name="Legendre M."/>
            <person name="Doutre G."/>
            <person name="Coute Y."/>
            <person name="Poirot O."/>
            <person name="Lescot M."/>
            <person name="Arslan D."/>
            <person name="Seltzer V."/>
            <person name="Bertaux L."/>
            <person name="Bruley C."/>
            <person name="Garin J."/>
            <person name="Claverie J.M."/>
            <person name="Abergel C."/>
        </authorList>
    </citation>
    <scope>NUCLEOTIDE SEQUENCE [LARGE SCALE GENOMIC DNA]</scope>
    <source>
        <strain evidence="1">Melbourne</strain>
    </source>
</reference>
<organism evidence="1 2">
    <name type="scientific">Pandoravirus dulcis</name>
    <dbReference type="NCBI Taxonomy" id="1349409"/>
    <lineage>
        <taxon>Viruses</taxon>
        <taxon>Pandoravirus</taxon>
    </lineage>
</organism>
<dbReference type="KEGG" id="vg:34568054"/>
<gene>
    <name evidence="1" type="ORF">pdul_cds_991</name>
</gene>
<dbReference type="RefSeq" id="YP_009430285.1">
    <property type="nucleotide sequence ID" value="NC_021858.1"/>
</dbReference>
<dbReference type="EMBL" id="KC977570">
    <property type="protein sequence ID" value="ATE82576.1"/>
    <property type="molecule type" value="Genomic_DNA"/>
</dbReference>
<evidence type="ECO:0000313" key="1">
    <source>
        <dbReference type="EMBL" id="ATE82576.1"/>
    </source>
</evidence>
<accession>A0A291AUF8</accession>
<protein>
    <submittedName>
        <fullName evidence="1">Uncharacterized protein</fullName>
    </submittedName>
</protein>